<evidence type="ECO:0000313" key="9">
    <source>
        <dbReference type="EMBL" id="KAI3406230.2"/>
    </source>
</evidence>
<dbReference type="AlphaFoldDB" id="A0AAI9T0K3"/>
<dbReference type="InterPro" id="IPR041195">
    <property type="entry name" value="Rnh202_N"/>
</dbReference>
<dbReference type="GeneID" id="73378689"/>
<accession>A0AAI9T0K3</accession>
<dbReference type="GO" id="GO:0006401">
    <property type="term" value="P:RNA catabolic process"/>
    <property type="evidence" value="ECO:0007669"/>
    <property type="project" value="TreeGrafter"/>
</dbReference>
<keyword evidence="3" id="KW-0539">Nucleus</keyword>
<evidence type="ECO:0000256" key="6">
    <source>
        <dbReference type="SAM" id="MobiDB-lite"/>
    </source>
</evidence>
<name>A0AAI9T0K3_9ASCO</name>
<proteinExistence type="predicted"/>
<feature type="compositionally biased region" description="Low complexity" evidence="6">
    <location>
        <begin position="280"/>
        <end position="294"/>
    </location>
</feature>
<dbReference type="InterPro" id="IPR040456">
    <property type="entry name" value="RNase_H2_suB"/>
</dbReference>
<comment type="subcellular location">
    <subcellularLocation>
        <location evidence="1">Nucleus</location>
    </subcellularLocation>
</comment>
<dbReference type="Proteomes" id="UP001202479">
    <property type="component" value="Unassembled WGS sequence"/>
</dbReference>
<evidence type="ECO:0000256" key="2">
    <source>
        <dbReference type="ARBA" id="ARBA00019062"/>
    </source>
</evidence>
<protein>
    <recommendedName>
        <fullName evidence="2">Ribonuclease H2 subunit B</fullName>
    </recommendedName>
    <alternativeName>
        <fullName evidence="5">Ribonuclease HI subunit B</fullName>
    </alternativeName>
</protein>
<dbReference type="CDD" id="cd09270">
    <property type="entry name" value="RNase_H2-B"/>
    <property type="match status" value="1"/>
</dbReference>
<reference evidence="9" key="1">
    <citation type="journal article" date="2022" name="DNA Res.">
        <title>Genome analysis of five recently described species of the CUG-Ser clade uncovers Candida theae as a new hybrid lineage with pathogenic potential in the Candida parapsilosis species complex.</title>
        <authorList>
            <person name="Mixao V."/>
            <person name="Del Olmo V."/>
            <person name="Hegedusova E."/>
            <person name="Saus E."/>
            <person name="Pryszcz L."/>
            <person name="Cillingova A."/>
            <person name="Nosek J."/>
            <person name="Gabaldon T."/>
        </authorList>
    </citation>
    <scope>NUCLEOTIDE SEQUENCE</scope>
    <source>
        <strain evidence="9">CBS 10844</strain>
    </source>
</reference>
<dbReference type="EMBL" id="JAHUZD010000025">
    <property type="protein sequence ID" value="KAI3406230.2"/>
    <property type="molecule type" value="Genomic_DNA"/>
</dbReference>
<organism evidence="9 10">
    <name type="scientific">Candida oxycetoniae</name>
    <dbReference type="NCBI Taxonomy" id="497107"/>
    <lineage>
        <taxon>Eukaryota</taxon>
        <taxon>Fungi</taxon>
        <taxon>Dikarya</taxon>
        <taxon>Ascomycota</taxon>
        <taxon>Saccharomycotina</taxon>
        <taxon>Pichiomycetes</taxon>
        <taxon>Debaryomycetaceae</taxon>
        <taxon>Candida/Lodderomyces clade</taxon>
        <taxon>Candida</taxon>
    </lineage>
</organism>
<dbReference type="PANTHER" id="PTHR13383">
    <property type="entry name" value="RIBONUCLEASE H2 SUBUNIT B"/>
    <property type="match status" value="1"/>
</dbReference>
<gene>
    <name evidence="9" type="ORF">KGF56_001072</name>
</gene>
<dbReference type="PANTHER" id="PTHR13383:SF11">
    <property type="entry name" value="RIBONUCLEASE H2 SUBUNIT B"/>
    <property type="match status" value="1"/>
</dbReference>
<evidence type="ECO:0000256" key="3">
    <source>
        <dbReference type="ARBA" id="ARBA00023242"/>
    </source>
</evidence>
<evidence type="ECO:0000256" key="5">
    <source>
        <dbReference type="ARBA" id="ARBA00033464"/>
    </source>
</evidence>
<evidence type="ECO:0000256" key="1">
    <source>
        <dbReference type="ARBA" id="ARBA00004123"/>
    </source>
</evidence>
<dbReference type="Gene3D" id="1.10.20.120">
    <property type="match status" value="1"/>
</dbReference>
<dbReference type="InterPro" id="IPR019024">
    <property type="entry name" value="RNase_H2_suB_wHTH"/>
</dbReference>
<evidence type="ECO:0000256" key="4">
    <source>
        <dbReference type="ARBA" id="ARBA00024778"/>
    </source>
</evidence>
<feature type="domain" description="Ribonuclease H2 subunit B wHTH" evidence="7">
    <location>
        <begin position="100"/>
        <end position="242"/>
    </location>
</feature>
<evidence type="ECO:0000313" key="10">
    <source>
        <dbReference type="Proteomes" id="UP001202479"/>
    </source>
</evidence>
<dbReference type="Pfam" id="PF09468">
    <property type="entry name" value="RNase_H2-Ydr279"/>
    <property type="match status" value="1"/>
</dbReference>
<keyword evidence="10" id="KW-1185">Reference proteome</keyword>
<evidence type="ECO:0000259" key="8">
    <source>
        <dbReference type="Pfam" id="PF17745"/>
    </source>
</evidence>
<sequence>MEIDKSSKVIVLPRLSPEKDLIEYKVVDLPIATLSSTKPYLITTQEVYELNTIKGDDSKVKLSNGEAVKSIILEPQDHDIPGAVIQSGDVILATKFNIVYLLISIFDRHLSKFRNFKTLEDIKDSLSSIVEEYSWIYDIPDTVYYRSLPVICDQIIEGNDEKFYKYSNEKSMSWVNDKIEAMSKFVREEKGNSILKRINMELNDPTNIESKVDTDVLQSTITRYSIDFICDSYLIPDIKPKLINQFKYDFTKMEKYLLGLSQKRKNLEAVEANMSDVNRITSNTKSNSNSNSRKQAMVKKKATNKVAVGKGALDGFFKRA</sequence>
<comment type="function">
    <text evidence="4">Non catalytic subunit of RNase H2, an endonuclease that specifically degrades the RNA of RNA:DNA hybrids. Participates in DNA replication, possibly by mediating the removal of lagging-strand Okazaki fragment RNA primers during DNA replication. Mediates the excision of single ribonucleotides from DNA:RNA duplexes.</text>
</comment>
<feature type="domain" description="Rnh202 triple barrel" evidence="8">
    <location>
        <begin position="19"/>
        <end position="97"/>
    </location>
</feature>
<comment type="caution">
    <text evidence="9">The sequence shown here is derived from an EMBL/GenBank/DDBJ whole genome shotgun (WGS) entry which is preliminary data.</text>
</comment>
<dbReference type="RefSeq" id="XP_049181975.1">
    <property type="nucleotide sequence ID" value="XM_049322156.1"/>
</dbReference>
<feature type="region of interest" description="Disordered" evidence="6">
    <location>
        <begin position="280"/>
        <end position="300"/>
    </location>
</feature>
<dbReference type="GO" id="GO:0032299">
    <property type="term" value="C:ribonuclease H2 complex"/>
    <property type="evidence" value="ECO:0007669"/>
    <property type="project" value="InterPro"/>
</dbReference>
<evidence type="ECO:0000259" key="7">
    <source>
        <dbReference type="Pfam" id="PF09468"/>
    </source>
</evidence>
<dbReference type="Pfam" id="PF17745">
    <property type="entry name" value="Ydr279_N"/>
    <property type="match status" value="1"/>
</dbReference>
<dbReference type="GO" id="GO:0005654">
    <property type="term" value="C:nucleoplasm"/>
    <property type="evidence" value="ECO:0007669"/>
    <property type="project" value="TreeGrafter"/>
</dbReference>